<proteinExistence type="predicted"/>
<feature type="transmembrane region" description="Helical" evidence="6">
    <location>
        <begin position="93"/>
        <end position="113"/>
    </location>
</feature>
<dbReference type="InterPro" id="IPR055396">
    <property type="entry name" value="DUF7088"/>
</dbReference>
<feature type="transmembrane region" description="Helical" evidence="6">
    <location>
        <begin position="252"/>
        <end position="270"/>
    </location>
</feature>
<dbReference type="InterPro" id="IPR019196">
    <property type="entry name" value="ABC_transp_unknown"/>
</dbReference>
<dbReference type="Pfam" id="PF12679">
    <property type="entry name" value="ABC2_membrane_2"/>
    <property type="match status" value="1"/>
</dbReference>
<dbReference type="Proteomes" id="UP000596092">
    <property type="component" value="Chromosome"/>
</dbReference>
<dbReference type="Pfam" id="PF09822">
    <property type="entry name" value="ABC_transp_aux"/>
    <property type="match status" value="1"/>
</dbReference>
<evidence type="ECO:0000256" key="6">
    <source>
        <dbReference type="SAM" id="Phobius"/>
    </source>
</evidence>
<protein>
    <submittedName>
        <fullName evidence="9">Gldg family protein</fullName>
    </submittedName>
</protein>
<feature type="transmembrane region" description="Helical" evidence="6">
    <location>
        <begin position="161"/>
        <end position="178"/>
    </location>
</feature>
<dbReference type="GO" id="GO:0005886">
    <property type="term" value="C:plasma membrane"/>
    <property type="evidence" value="ECO:0007669"/>
    <property type="project" value="UniProtKB-SubCell"/>
</dbReference>
<dbReference type="Pfam" id="PF23357">
    <property type="entry name" value="DUF7088"/>
    <property type="match status" value="1"/>
</dbReference>
<dbReference type="KEGG" id="dog:HP555_13225"/>
<reference evidence="9 10" key="1">
    <citation type="submission" date="2020-05" db="EMBL/GenBank/DDBJ databases">
        <title>Complete genome of Desulfobulbus oligotrophicus.</title>
        <authorList>
            <person name="Podar M."/>
        </authorList>
    </citation>
    <scope>NUCLEOTIDE SEQUENCE [LARGE SCALE GENOMIC DNA]</scope>
    <source>
        <strain evidence="9 10">Prop6</strain>
    </source>
</reference>
<keyword evidence="5 6" id="KW-0472">Membrane</keyword>
<keyword evidence="3 6" id="KW-0812">Transmembrane</keyword>
<dbReference type="RefSeq" id="WP_199263043.1">
    <property type="nucleotide sequence ID" value="NZ_CP054140.1"/>
</dbReference>
<dbReference type="AlphaFoldDB" id="A0A7T5VFC3"/>
<evidence type="ECO:0000259" key="7">
    <source>
        <dbReference type="Pfam" id="PF09822"/>
    </source>
</evidence>
<keyword evidence="4 6" id="KW-1133">Transmembrane helix</keyword>
<keyword evidence="10" id="KW-1185">Reference proteome</keyword>
<feature type="transmembrane region" description="Helical" evidence="6">
    <location>
        <begin position="12"/>
        <end position="36"/>
    </location>
</feature>
<evidence type="ECO:0000259" key="8">
    <source>
        <dbReference type="Pfam" id="PF23357"/>
    </source>
</evidence>
<feature type="transmembrane region" description="Helical" evidence="6">
    <location>
        <begin position="133"/>
        <end position="154"/>
    </location>
</feature>
<feature type="transmembrane region" description="Helical" evidence="6">
    <location>
        <begin position="215"/>
        <end position="232"/>
    </location>
</feature>
<comment type="subcellular location">
    <subcellularLocation>
        <location evidence="1">Cell membrane</location>
        <topology evidence="1">Multi-pass membrane protein</topology>
    </subcellularLocation>
</comment>
<evidence type="ECO:0000256" key="5">
    <source>
        <dbReference type="ARBA" id="ARBA00023136"/>
    </source>
</evidence>
<feature type="domain" description="ABC-type uncharacterised transport system" evidence="7">
    <location>
        <begin position="583"/>
        <end position="881"/>
    </location>
</feature>
<evidence type="ECO:0000256" key="4">
    <source>
        <dbReference type="ARBA" id="ARBA00022989"/>
    </source>
</evidence>
<dbReference type="EMBL" id="CP054140">
    <property type="protein sequence ID" value="QQG66759.1"/>
    <property type="molecule type" value="Genomic_DNA"/>
</dbReference>
<sequence length="975" mass="108148">MNILHAVARRELSVFFATPAAFIFFGAFLGTTLFIFFWVETFFSRNIADVRPMFEWMPLLLIFLSAAITMRVWSEEQRSGTLEPLLTAPVHPAILVSGKFIACLGLVTIGLLLTLPLPVTVSLLGQLDWGPVFGGYLASLCLAGAYIAIGLFVSAQFSSQIVSLIVTTLACMTLYLLGSDTLTVFFGNQGGEILKLFGAGSRFSAITRGVVDLRDLVYCLSLIGIFLSLNVFSLERQRWAGNPGNANHRRWLVVTGVLMANFCMLNLWLAPLGHLRVDLTEGRIYSISPTTRSYLSRLQEPLLIRGYFSAQTHPLLAPLQPQLRDLLREYEVAGQGRVKVEFVDPQEKPEMEQEAGEKYGIRPIPFQTASRYQAAVTNSYFDVLVKYGNEYVTLGFQELIEVKSEGDTKIEVELRNPEHDITRAIKKVLYSYQGGGDLFAAINDQVVFHGYISPAAKLPEPLIELKGDLEAVLNDLKEQSGDKFAVSFADPDADDGKLAAQLTRQFGMQPMMTDLLSAQPFWFYMTLENRGRQIQVVLPSQLDRVALKTAIEAGLKRFSRGMLKTVALYTPSPDPAMAQMGMLDQGNTFQLLQQFIEQDHRILPVDLSTGQVDAEADILVIVAPERLEKKQIFAIDQFLMQGGTVVLATSPFAVSLQGRISAVDTKSGLADWLAGYGISMTPTLVLDSQNAAFPVPVERQAGAYSIRETHLFNYPYFIDIRNNGMNRSSGLLTGIDQVSMTWASPITVDAEKNKNRQVIRLLESSQESWLSDSLDIQPDFERFGQTGFAQGESAGHQLLAVVLEGTFDSWFKGKPSPLLEEARRQQAEKEKGALEKKTADLEGTLVQEVKTPDVIGRVVEHSPDAARIIVLASNSFLADTSLELASGAGGTRYLNPLQLMANAVDWSLEDRDLLSIRGRGHFARTLLPISREGRMFWEYLNYGMAALGLLMVWGVWRFVQARARRREALLTAGRS</sequence>
<evidence type="ECO:0000313" key="9">
    <source>
        <dbReference type="EMBL" id="QQG66759.1"/>
    </source>
</evidence>
<organism evidence="9 10">
    <name type="scientific">Desulfobulbus oligotrophicus</name>
    <dbReference type="NCBI Taxonomy" id="1909699"/>
    <lineage>
        <taxon>Bacteria</taxon>
        <taxon>Pseudomonadati</taxon>
        <taxon>Thermodesulfobacteriota</taxon>
        <taxon>Desulfobulbia</taxon>
        <taxon>Desulfobulbales</taxon>
        <taxon>Desulfobulbaceae</taxon>
        <taxon>Desulfobulbus</taxon>
    </lineage>
</organism>
<feature type="transmembrane region" description="Helical" evidence="6">
    <location>
        <begin position="56"/>
        <end position="73"/>
    </location>
</feature>
<feature type="domain" description="DUF7088" evidence="8">
    <location>
        <begin position="282"/>
        <end position="385"/>
    </location>
</feature>
<name>A0A7T5VFC3_9BACT</name>
<keyword evidence="2" id="KW-1003">Cell membrane</keyword>
<evidence type="ECO:0000256" key="3">
    <source>
        <dbReference type="ARBA" id="ARBA00022692"/>
    </source>
</evidence>
<feature type="transmembrane region" description="Helical" evidence="6">
    <location>
        <begin position="939"/>
        <end position="959"/>
    </location>
</feature>
<dbReference type="PANTHER" id="PTHR30294:SF29">
    <property type="entry name" value="MULTIDRUG ABC TRANSPORTER PERMEASE YBHS-RELATED"/>
    <property type="match status" value="1"/>
</dbReference>
<dbReference type="InterPro" id="IPR051449">
    <property type="entry name" value="ABC-2_transporter_component"/>
</dbReference>
<gene>
    <name evidence="9" type="ORF">HP555_13225</name>
</gene>
<evidence type="ECO:0000256" key="2">
    <source>
        <dbReference type="ARBA" id="ARBA00022475"/>
    </source>
</evidence>
<dbReference type="PANTHER" id="PTHR30294">
    <property type="entry name" value="MEMBRANE COMPONENT OF ABC TRANSPORTER YHHJ-RELATED"/>
    <property type="match status" value="1"/>
</dbReference>
<evidence type="ECO:0000256" key="1">
    <source>
        <dbReference type="ARBA" id="ARBA00004651"/>
    </source>
</evidence>
<accession>A0A7T5VFC3</accession>
<evidence type="ECO:0000313" key="10">
    <source>
        <dbReference type="Proteomes" id="UP000596092"/>
    </source>
</evidence>